<dbReference type="EMBL" id="JABBWD010000007">
    <property type="protein sequence ID" value="KAG1780787.1"/>
    <property type="molecule type" value="Genomic_DNA"/>
</dbReference>
<name>A0A9P7A1S4_9AGAM</name>
<organism evidence="2 3">
    <name type="scientific">Suillus placidus</name>
    <dbReference type="NCBI Taxonomy" id="48579"/>
    <lineage>
        <taxon>Eukaryota</taxon>
        <taxon>Fungi</taxon>
        <taxon>Dikarya</taxon>
        <taxon>Basidiomycota</taxon>
        <taxon>Agaricomycotina</taxon>
        <taxon>Agaricomycetes</taxon>
        <taxon>Agaricomycetidae</taxon>
        <taxon>Boletales</taxon>
        <taxon>Suillineae</taxon>
        <taxon>Suillaceae</taxon>
        <taxon>Suillus</taxon>
    </lineage>
</organism>
<sequence length="154" mass="17018">MRDVNWLVLRLVWITPSSGSVKGTSVCTFAQGLCLSGLAPERVTMELVLGSRCRLCQSLLGLRRGYVTEPCYSLFLSVTQSLQVARSVELLLQQQNPFALHPLRCHELRYTAAPSTNIIKVLDRALSRPKCSSPCNSSPSSFYLGLTFDFGATF</sequence>
<comment type="caution">
    <text evidence="2">The sequence shown here is derived from an EMBL/GenBank/DDBJ whole genome shotgun (WGS) entry which is preliminary data.</text>
</comment>
<feature type="chain" id="PRO_5040341912" description="Secreted protein" evidence="1">
    <location>
        <begin position="20"/>
        <end position="154"/>
    </location>
</feature>
<gene>
    <name evidence="2" type="ORF">EV702DRAFT_679836</name>
</gene>
<dbReference type="OrthoDB" id="10300206at2759"/>
<keyword evidence="3" id="KW-1185">Reference proteome</keyword>
<accession>A0A9P7A1S4</accession>
<evidence type="ECO:0008006" key="4">
    <source>
        <dbReference type="Google" id="ProtNLM"/>
    </source>
</evidence>
<evidence type="ECO:0000256" key="1">
    <source>
        <dbReference type="SAM" id="SignalP"/>
    </source>
</evidence>
<feature type="signal peptide" evidence="1">
    <location>
        <begin position="1"/>
        <end position="19"/>
    </location>
</feature>
<evidence type="ECO:0000313" key="3">
    <source>
        <dbReference type="Proteomes" id="UP000714275"/>
    </source>
</evidence>
<reference evidence="2" key="1">
    <citation type="journal article" date="2020" name="New Phytol.">
        <title>Comparative genomics reveals dynamic genome evolution in host specialist ectomycorrhizal fungi.</title>
        <authorList>
            <person name="Lofgren L.A."/>
            <person name="Nguyen N.H."/>
            <person name="Vilgalys R."/>
            <person name="Ruytinx J."/>
            <person name="Liao H.L."/>
            <person name="Branco S."/>
            <person name="Kuo A."/>
            <person name="LaButti K."/>
            <person name="Lipzen A."/>
            <person name="Andreopoulos W."/>
            <person name="Pangilinan J."/>
            <person name="Riley R."/>
            <person name="Hundley H."/>
            <person name="Na H."/>
            <person name="Barry K."/>
            <person name="Grigoriev I.V."/>
            <person name="Stajich J.E."/>
            <person name="Kennedy P.G."/>
        </authorList>
    </citation>
    <scope>NUCLEOTIDE SEQUENCE</scope>
    <source>
        <strain evidence="2">DOB743</strain>
    </source>
</reference>
<protein>
    <recommendedName>
        <fullName evidence="4">Secreted protein</fullName>
    </recommendedName>
</protein>
<proteinExistence type="predicted"/>
<evidence type="ECO:0000313" key="2">
    <source>
        <dbReference type="EMBL" id="KAG1780787.1"/>
    </source>
</evidence>
<dbReference type="AlphaFoldDB" id="A0A9P7A1S4"/>
<dbReference type="Proteomes" id="UP000714275">
    <property type="component" value="Unassembled WGS sequence"/>
</dbReference>
<keyword evidence="1" id="KW-0732">Signal</keyword>